<evidence type="ECO:0000256" key="8">
    <source>
        <dbReference type="ARBA" id="ARBA00049047"/>
    </source>
</evidence>
<evidence type="ECO:0000256" key="9">
    <source>
        <dbReference type="HAMAP-Rule" id="MF_00131"/>
    </source>
</evidence>
<dbReference type="Gene3D" id="3.20.20.70">
    <property type="entry name" value="Aldolase class I"/>
    <property type="match status" value="1"/>
</dbReference>
<evidence type="ECO:0000256" key="2">
    <source>
        <dbReference type="ARBA" id="ARBA00004733"/>
    </source>
</evidence>
<dbReference type="KEGG" id="mcad:Pan265_11190"/>
<dbReference type="PANTHER" id="PTHR43406">
    <property type="entry name" value="TRYPTOPHAN SYNTHASE, ALPHA CHAIN"/>
    <property type="match status" value="1"/>
</dbReference>
<evidence type="ECO:0000256" key="7">
    <source>
        <dbReference type="ARBA" id="ARBA00023239"/>
    </source>
</evidence>
<sequence>MNRILGIFEQHKSNGSRALMPFITAGDPDIECLPELIRVAEQNGASLCEIGVPFSDPIADGPVIQESMTHALDQGLRLEQVFEAIAAVRPETSLGIVAMVSFSIVHRYGLRDFINKAADSGFDGFIFPDLPLEAAQPVQQAAREAGTTLSLLIAPTTPLDRAAEIARASSGFAYIVSRAGITGEQDQLPPGLEERLQRLREHTEIPLAVGFGVSKPAHVKAITDHAEGVIVGSALVRRISDLRQSSREQILDAAGAYIRELASGLPQGAPSPTAE</sequence>
<evidence type="ECO:0000256" key="10">
    <source>
        <dbReference type="RuleBase" id="RU003662"/>
    </source>
</evidence>
<proteinExistence type="inferred from homology"/>
<evidence type="ECO:0000313" key="11">
    <source>
        <dbReference type="EMBL" id="QDU71270.1"/>
    </source>
</evidence>
<dbReference type="Pfam" id="PF00290">
    <property type="entry name" value="Trp_syntA"/>
    <property type="match status" value="1"/>
</dbReference>
<keyword evidence="12" id="KW-1185">Reference proteome</keyword>
<dbReference type="SUPFAM" id="SSF51366">
    <property type="entry name" value="Ribulose-phoshate binding barrel"/>
    <property type="match status" value="1"/>
</dbReference>
<dbReference type="FunFam" id="3.20.20.70:FF:000037">
    <property type="entry name" value="Tryptophan synthase alpha chain"/>
    <property type="match status" value="1"/>
</dbReference>
<protein>
    <recommendedName>
        <fullName evidence="9">Tryptophan synthase alpha chain</fullName>
        <ecNumber evidence="9">4.2.1.20</ecNumber>
    </recommendedName>
</protein>
<dbReference type="RefSeq" id="WP_145445425.1">
    <property type="nucleotide sequence ID" value="NZ_CP036280.1"/>
</dbReference>
<comment type="pathway">
    <text evidence="2 9">Amino-acid biosynthesis; L-tryptophan biosynthesis; L-tryptophan from chorismate: step 5/5.</text>
</comment>
<dbReference type="InterPro" id="IPR002028">
    <property type="entry name" value="Trp_synthase_suA"/>
</dbReference>
<evidence type="ECO:0000256" key="6">
    <source>
        <dbReference type="ARBA" id="ARBA00023141"/>
    </source>
</evidence>
<comment type="function">
    <text evidence="1 9">The alpha subunit is responsible for the aldol cleavage of indoleglycerol phosphate to indole and glyceraldehyde 3-phosphate.</text>
</comment>
<keyword evidence="6 9" id="KW-0057">Aromatic amino acid biosynthesis</keyword>
<evidence type="ECO:0000313" key="12">
    <source>
        <dbReference type="Proteomes" id="UP000320386"/>
    </source>
</evidence>
<dbReference type="NCBIfam" id="TIGR00262">
    <property type="entry name" value="trpA"/>
    <property type="match status" value="1"/>
</dbReference>
<dbReference type="InterPro" id="IPR011060">
    <property type="entry name" value="RibuloseP-bd_barrel"/>
</dbReference>
<dbReference type="EC" id="4.2.1.20" evidence="9"/>
<dbReference type="GO" id="GO:0004834">
    <property type="term" value="F:tryptophan synthase activity"/>
    <property type="evidence" value="ECO:0007669"/>
    <property type="project" value="UniProtKB-UniRule"/>
</dbReference>
<name>A0A518BWC4_9BACT</name>
<dbReference type="AlphaFoldDB" id="A0A518BWC4"/>
<dbReference type="Proteomes" id="UP000320386">
    <property type="component" value="Chromosome"/>
</dbReference>
<dbReference type="PANTHER" id="PTHR43406:SF1">
    <property type="entry name" value="TRYPTOPHAN SYNTHASE ALPHA CHAIN, CHLOROPLASTIC"/>
    <property type="match status" value="1"/>
</dbReference>
<feature type="active site" description="Proton acceptor" evidence="9">
    <location>
        <position position="60"/>
    </location>
</feature>
<evidence type="ECO:0000256" key="4">
    <source>
        <dbReference type="ARBA" id="ARBA00022605"/>
    </source>
</evidence>
<dbReference type="EMBL" id="CP036280">
    <property type="protein sequence ID" value="QDU71270.1"/>
    <property type="molecule type" value="Genomic_DNA"/>
</dbReference>
<dbReference type="OrthoDB" id="9804578at2"/>
<comment type="catalytic activity">
    <reaction evidence="8 9">
        <text>(1S,2R)-1-C-(indol-3-yl)glycerol 3-phosphate + L-serine = D-glyceraldehyde 3-phosphate + L-tryptophan + H2O</text>
        <dbReference type="Rhea" id="RHEA:10532"/>
        <dbReference type="ChEBI" id="CHEBI:15377"/>
        <dbReference type="ChEBI" id="CHEBI:33384"/>
        <dbReference type="ChEBI" id="CHEBI:57912"/>
        <dbReference type="ChEBI" id="CHEBI:58866"/>
        <dbReference type="ChEBI" id="CHEBI:59776"/>
        <dbReference type="EC" id="4.2.1.20"/>
    </reaction>
</comment>
<dbReference type="GO" id="GO:0005829">
    <property type="term" value="C:cytosol"/>
    <property type="evidence" value="ECO:0007669"/>
    <property type="project" value="TreeGrafter"/>
</dbReference>
<keyword evidence="4 9" id="KW-0028">Amino-acid biosynthesis</keyword>
<organism evidence="11 12">
    <name type="scientific">Mucisphaera calidilacus</name>
    <dbReference type="NCBI Taxonomy" id="2527982"/>
    <lineage>
        <taxon>Bacteria</taxon>
        <taxon>Pseudomonadati</taxon>
        <taxon>Planctomycetota</taxon>
        <taxon>Phycisphaerae</taxon>
        <taxon>Phycisphaerales</taxon>
        <taxon>Phycisphaeraceae</taxon>
        <taxon>Mucisphaera</taxon>
    </lineage>
</organism>
<dbReference type="InterPro" id="IPR013785">
    <property type="entry name" value="Aldolase_TIM"/>
</dbReference>
<comment type="similarity">
    <text evidence="9 10">Belongs to the TrpA family.</text>
</comment>
<evidence type="ECO:0000256" key="3">
    <source>
        <dbReference type="ARBA" id="ARBA00011270"/>
    </source>
</evidence>
<evidence type="ECO:0000256" key="5">
    <source>
        <dbReference type="ARBA" id="ARBA00022822"/>
    </source>
</evidence>
<accession>A0A518BWC4</accession>
<evidence type="ECO:0000256" key="1">
    <source>
        <dbReference type="ARBA" id="ARBA00003365"/>
    </source>
</evidence>
<dbReference type="HAMAP" id="MF_00131">
    <property type="entry name" value="Trp_synth_alpha"/>
    <property type="match status" value="1"/>
</dbReference>
<dbReference type="UniPathway" id="UPA00035">
    <property type="reaction ID" value="UER00044"/>
</dbReference>
<gene>
    <name evidence="9 11" type="primary">trpA</name>
    <name evidence="11" type="ORF">Pan265_11190</name>
</gene>
<feature type="active site" description="Proton acceptor" evidence="9">
    <location>
        <position position="49"/>
    </location>
</feature>
<dbReference type="CDD" id="cd04724">
    <property type="entry name" value="Tryptophan_synthase_alpha"/>
    <property type="match status" value="1"/>
</dbReference>
<reference evidence="11 12" key="1">
    <citation type="submission" date="2019-02" db="EMBL/GenBank/DDBJ databases">
        <title>Deep-cultivation of Planctomycetes and their phenomic and genomic characterization uncovers novel biology.</title>
        <authorList>
            <person name="Wiegand S."/>
            <person name="Jogler M."/>
            <person name="Boedeker C."/>
            <person name="Pinto D."/>
            <person name="Vollmers J."/>
            <person name="Rivas-Marin E."/>
            <person name="Kohn T."/>
            <person name="Peeters S.H."/>
            <person name="Heuer A."/>
            <person name="Rast P."/>
            <person name="Oberbeckmann S."/>
            <person name="Bunk B."/>
            <person name="Jeske O."/>
            <person name="Meyerdierks A."/>
            <person name="Storesund J.E."/>
            <person name="Kallscheuer N."/>
            <person name="Luecker S."/>
            <person name="Lage O.M."/>
            <person name="Pohl T."/>
            <person name="Merkel B.J."/>
            <person name="Hornburger P."/>
            <person name="Mueller R.-W."/>
            <person name="Bruemmer F."/>
            <person name="Labrenz M."/>
            <person name="Spormann A.M."/>
            <person name="Op den Camp H."/>
            <person name="Overmann J."/>
            <person name="Amann R."/>
            <person name="Jetten M.S.M."/>
            <person name="Mascher T."/>
            <person name="Medema M.H."/>
            <person name="Devos D.P."/>
            <person name="Kaster A.-K."/>
            <person name="Ovreas L."/>
            <person name="Rohde M."/>
            <person name="Galperin M.Y."/>
            <person name="Jogler C."/>
        </authorList>
    </citation>
    <scope>NUCLEOTIDE SEQUENCE [LARGE SCALE GENOMIC DNA]</scope>
    <source>
        <strain evidence="11 12">Pan265</strain>
    </source>
</reference>
<keyword evidence="7 9" id="KW-0456">Lyase</keyword>
<keyword evidence="5 9" id="KW-0822">Tryptophan biosynthesis</keyword>
<comment type="subunit">
    <text evidence="3 9">Tetramer of two alpha and two beta chains.</text>
</comment>